<keyword evidence="5" id="KW-0597">Phosphoprotein</keyword>
<evidence type="ECO:0000256" key="5">
    <source>
        <dbReference type="ARBA" id="ARBA00022553"/>
    </source>
</evidence>
<keyword evidence="9" id="KW-0067">ATP-binding</keyword>
<evidence type="ECO:0000256" key="8">
    <source>
        <dbReference type="ARBA" id="ARBA00022777"/>
    </source>
</evidence>
<name>A0A091C2A2_9ENTE</name>
<dbReference type="FunFam" id="1.10.287.130:FF:000008">
    <property type="entry name" value="Two-component sensor histidine kinase"/>
    <property type="match status" value="1"/>
</dbReference>
<evidence type="ECO:0000256" key="6">
    <source>
        <dbReference type="ARBA" id="ARBA00022679"/>
    </source>
</evidence>
<sequence length="129" mass="14797">MLDVTIRTFKDSGYVFGVSYDMTRIAQLEKLQKDFVGNVTHELKTPVTSLIGFTETLLDGAKEDPQTLDSFLQIMQKDAYRLQSLVQEIIQLSKTSEINEATTSVNINHLIEEIIYDYTTMMTQKNCEY</sequence>
<dbReference type="InterPro" id="IPR036097">
    <property type="entry name" value="HisK_dim/P_sf"/>
</dbReference>
<evidence type="ECO:0000256" key="3">
    <source>
        <dbReference type="ARBA" id="ARBA00012438"/>
    </source>
</evidence>
<keyword evidence="10" id="KW-0902">Two-component regulatory system</keyword>
<dbReference type="Proteomes" id="UP000029380">
    <property type="component" value="Unassembled WGS sequence"/>
</dbReference>
<evidence type="ECO:0000256" key="10">
    <source>
        <dbReference type="ARBA" id="ARBA00023012"/>
    </source>
</evidence>
<keyword evidence="7" id="KW-0547">Nucleotide-binding</keyword>
<feature type="domain" description="Signal transduction histidine kinase dimerisation/phosphoacceptor" evidence="12">
    <location>
        <begin position="31"/>
        <end position="98"/>
    </location>
</feature>
<protein>
    <recommendedName>
        <fullName evidence="3">histidine kinase</fullName>
        <ecNumber evidence="3">2.7.13.3</ecNumber>
    </recommendedName>
</protein>
<comment type="catalytic activity">
    <reaction evidence="1">
        <text>ATP + protein L-histidine = ADP + protein N-phospho-L-histidine.</text>
        <dbReference type="EC" id="2.7.13.3"/>
    </reaction>
</comment>
<dbReference type="PANTHER" id="PTHR45453">
    <property type="entry name" value="PHOSPHATE REGULON SENSOR PROTEIN PHOR"/>
    <property type="match status" value="1"/>
</dbReference>
<comment type="subcellular location">
    <subcellularLocation>
        <location evidence="2">Cell membrane</location>
    </subcellularLocation>
</comment>
<evidence type="ECO:0000256" key="4">
    <source>
        <dbReference type="ARBA" id="ARBA00022475"/>
    </source>
</evidence>
<evidence type="ECO:0000256" key="1">
    <source>
        <dbReference type="ARBA" id="ARBA00000085"/>
    </source>
</evidence>
<keyword evidence="6 13" id="KW-0808">Transferase</keyword>
<dbReference type="Pfam" id="PF00512">
    <property type="entry name" value="HisKA"/>
    <property type="match status" value="1"/>
</dbReference>
<evidence type="ECO:0000256" key="9">
    <source>
        <dbReference type="ARBA" id="ARBA00022840"/>
    </source>
</evidence>
<dbReference type="InterPro" id="IPR003661">
    <property type="entry name" value="HisK_dim/P_dom"/>
</dbReference>
<keyword evidence="4" id="KW-1003">Cell membrane</keyword>
<dbReference type="PANTHER" id="PTHR45453:SF1">
    <property type="entry name" value="PHOSPHATE REGULON SENSOR PROTEIN PHOR"/>
    <property type="match status" value="1"/>
</dbReference>
<dbReference type="GO" id="GO:0004721">
    <property type="term" value="F:phosphoprotein phosphatase activity"/>
    <property type="evidence" value="ECO:0007669"/>
    <property type="project" value="TreeGrafter"/>
</dbReference>
<proteinExistence type="predicted"/>
<evidence type="ECO:0000256" key="11">
    <source>
        <dbReference type="ARBA" id="ARBA00023136"/>
    </source>
</evidence>
<dbReference type="GO" id="GO:0005524">
    <property type="term" value="F:ATP binding"/>
    <property type="evidence" value="ECO:0007669"/>
    <property type="project" value="UniProtKB-KW"/>
</dbReference>
<dbReference type="GO" id="GO:0000155">
    <property type="term" value="F:phosphorelay sensor kinase activity"/>
    <property type="evidence" value="ECO:0007669"/>
    <property type="project" value="InterPro"/>
</dbReference>
<accession>A0A091C2A2</accession>
<dbReference type="Gene3D" id="1.10.287.130">
    <property type="match status" value="1"/>
</dbReference>
<organism evidence="13 14">
    <name type="scientific">Tetragenococcus muriaticus PMC-11-5</name>
    <dbReference type="NCBI Taxonomy" id="1302649"/>
    <lineage>
        <taxon>Bacteria</taxon>
        <taxon>Bacillati</taxon>
        <taxon>Bacillota</taxon>
        <taxon>Bacilli</taxon>
        <taxon>Lactobacillales</taxon>
        <taxon>Enterococcaceae</taxon>
        <taxon>Tetragenococcus</taxon>
    </lineage>
</organism>
<comment type="caution">
    <text evidence="13">The sequence shown here is derived from an EMBL/GenBank/DDBJ whole genome shotgun (WGS) entry which is preliminary data.</text>
</comment>
<dbReference type="PATRIC" id="fig|1302649.3.peg.1726"/>
<dbReference type="CDD" id="cd00082">
    <property type="entry name" value="HisKA"/>
    <property type="match status" value="1"/>
</dbReference>
<dbReference type="GO" id="GO:0005886">
    <property type="term" value="C:plasma membrane"/>
    <property type="evidence" value="ECO:0007669"/>
    <property type="project" value="UniProtKB-SubCell"/>
</dbReference>
<dbReference type="GO" id="GO:0016036">
    <property type="term" value="P:cellular response to phosphate starvation"/>
    <property type="evidence" value="ECO:0007669"/>
    <property type="project" value="TreeGrafter"/>
</dbReference>
<evidence type="ECO:0000313" key="13">
    <source>
        <dbReference type="EMBL" id="KFN90830.1"/>
    </source>
</evidence>
<evidence type="ECO:0000313" key="14">
    <source>
        <dbReference type="Proteomes" id="UP000029380"/>
    </source>
</evidence>
<dbReference type="AlphaFoldDB" id="A0A091C2A2"/>
<evidence type="ECO:0000256" key="2">
    <source>
        <dbReference type="ARBA" id="ARBA00004236"/>
    </source>
</evidence>
<dbReference type="InterPro" id="IPR050351">
    <property type="entry name" value="BphY/WalK/GraS-like"/>
</dbReference>
<dbReference type="SMART" id="SM00388">
    <property type="entry name" value="HisKA"/>
    <property type="match status" value="1"/>
</dbReference>
<dbReference type="EC" id="2.7.13.3" evidence="3"/>
<keyword evidence="11" id="KW-0472">Membrane</keyword>
<keyword evidence="8" id="KW-0418">Kinase</keyword>
<reference evidence="13 14" key="1">
    <citation type="submission" date="2014-08" db="EMBL/GenBank/DDBJ databases">
        <title>Genome sequence of Tetragenococcus muriaticus.</title>
        <authorList>
            <person name="Chuea-nongthon C."/>
            <person name="Rodtong S."/>
            <person name="Yongsawatdigul J."/>
            <person name="Steele J.L."/>
            <person name="Liu X.-y."/>
            <person name="Speers J."/>
            <person name="Glasner J.D."/>
            <person name="Neeno-Eckwall E.C."/>
        </authorList>
    </citation>
    <scope>NUCLEOTIDE SEQUENCE [LARGE SCALE GENOMIC DNA]</scope>
    <source>
        <strain evidence="13 14">PMC-11-5</strain>
    </source>
</reference>
<dbReference type="EMBL" id="JPVU01000182">
    <property type="protein sequence ID" value="KFN90830.1"/>
    <property type="molecule type" value="Genomic_DNA"/>
</dbReference>
<evidence type="ECO:0000256" key="7">
    <source>
        <dbReference type="ARBA" id="ARBA00022741"/>
    </source>
</evidence>
<evidence type="ECO:0000259" key="12">
    <source>
        <dbReference type="SMART" id="SM00388"/>
    </source>
</evidence>
<gene>
    <name evidence="13" type="ORF">TMUPMC115_1723</name>
</gene>
<dbReference type="SUPFAM" id="SSF47384">
    <property type="entry name" value="Homodimeric domain of signal transducing histidine kinase"/>
    <property type="match status" value="1"/>
</dbReference>